<keyword evidence="1" id="KW-0472">Membrane</keyword>
<evidence type="ECO:0000313" key="2">
    <source>
        <dbReference type="EMBL" id="MBD8050585.1"/>
    </source>
</evidence>
<proteinExistence type="predicted"/>
<evidence type="ECO:0000256" key="1">
    <source>
        <dbReference type="SAM" id="Phobius"/>
    </source>
</evidence>
<protein>
    <submittedName>
        <fullName evidence="2">Polymer-forming cytoskeletal protein</fullName>
    </submittedName>
</protein>
<dbReference type="EMBL" id="JACYFT010000002">
    <property type="protein sequence ID" value="MBD8050585.1"/>
    <property type="molecule type" value="Genomic_DNA"/>
</dbReference>
<feature type="transmembrane region" description="Helical" evidence="1">
    <location>
        <begin position="6"/>
        <end position="25"/>
    </location>
</feature>
<organism evidence="2 3">
    <name type="scientific">Limnohabitans radicicola</name>
    <dbReference type="NCBI Taxonomy" id="2771427"/>
    <lineage>
        <taxon>Bacteria</taxon>
        <taxon>Pseudomonadati</taxon>
        <taxon>Pseudomonadota</taxon>
        <taxon>Betaproteobacteria</taxon>
        <taxon>Burkholderiales</taxon>
        <taxon>Comamonadaceae</taxon>
        <taxon>Limnohabitans</taxon>
    </lineage>
</organism>
<keyword evidence="3" id="KW-1185">Reference proteome</keyword>
<evidence type="ECO:0000313" key="3">
    <source>
        <dbReference type="Proteomes" id="UP000647424"/>
    </source>
</evidence>
<gene>
    <name evidence="2" type="ORF">IC609_08505</name>
</gene>
<accession>A0A927ILW9</accession>
<keyword evidence="1" id="KW-0812">Transmembrane</keyword>
<name>A0A927ILW9_9BURK</name>
<reference evidence="2" key="1">
    <citation type="submission" date="2020-09" db="EMBL/GenBank/DDBJ databases">
        <title>Genome seq and assembly of Limnohabitants sp.</title>
        <authorList>
            <person name="Chhetri G."/>
        </authorList>
    </citation>
    <scope>NUCLEOTIDE SEQUENCE</scope>
    <source>
        <strain evidence="2">JUR4</strain>
    </source>
</reference>
<dbReference type="InterPro" id="IPR011004">
    <property type="entry name" value="Trimer_LpxA-like_sf"/>
</dbReference>
<dbReference type="Gene3D" id="2.160.10.10">
    <property type="entry name" value="Hexapeptide repeat proteins"/>
    <property type="match status" value="1"/>
</dbReference>
<comment type="caution">
    <text evidence="2">The sequence shown here is derived from an EMBL/GenBank/DDBJ whole genome shotgun (WGS) entry which is preliminary data.</text>
</comment>
<dbReference type="Proteomes" id="UP000647424">
    <property type="component" value="Unassembled WGS sequence"/>
</dbReference>
<dbReference type="SUPFAM" id="SSF51161">
    <property type="entry name" value="Trimeric LpxA-like enzymes"/>
    <property type="match status" value="1"/>
</dbReference>
<keyword evidence="1" id="KW-1133">Transmembrane helix</keyword>
<dbReference type="AlphaFoldDB" id="A0A927ILW9"/>
<dbReference type="RefSeq" id="WP_191819082.1">
    <property type="nucleotide sequence ID" value="NZ_JACYFT010000002.1"/>
</dbReference>
<sequence length="249" mass="26667">MTHDPALWAGLFLAVTTALLLAPLYPAWKEWLRPQDSDALSLTPQAISAELLAVPHFRLTADMPMRPLIEATESIEALPGSHFVKLAAPRIDFGEMHSGFADAPPHTSEARHVDLHHLPHATAWGHGWRVEGDCRIPAAHRLKGPLVVTGALSVEPDCLIEGDIKAHGDIRLAPRTVVTGAVVGEKNMALDNHCRVQGPVVCENHLSLGNAVVLGQAQQATSVSAEHITTASGVRVHGSIWARTCGNVT</sequence>